<gene>
    <name evidence="2" type="ORF">SEMRO_403_G135740.1</name>
</gene>
<reference evidence="2" key="1">
    <citation type="submission" date="2020-06" db="EMBL/GenBank/DDBJ databases">
        <authorList>
            <consortium name="Plant Systems Biology data submission"/>
        </authorList>
    </citation>
    <scope>NUCLEOTIDE SEQUENCE</scope>
    <source>
        <strain evidence="2">D6</strain>
    </source>
</reference>
<evidence type="ECO:0000313" key="2">
    <source>
        <dbReference type="EMBL" id="CAB9509745.1"/>
    </source>
</evidence>
<proteinExistence type="predicted"/>
<sequence length="163" mass="18241">MCYPTAAPPCNMNANTNNSNSNSRKTAPLHSSLKKKVSFNDALNVVAAVENLDATNITELFYGAEDYRRFRSEERTQHRRPLPTGEANRRARFQRDGVQRLRRAKSANCEGESSSPLPSTPNGRATPRRVRSTPQNHQHQQTNVLRNMRQKALVSPVATVQAS</sequence>
<dbReference type="Proteomes" id="UP001153069">
    <property type="component" value="Unassembled WGS sequence"/>
</dbReference>
<feature type="compositionally biased region" description="Basic and acidic residues" evidence="1">
    <location>
        <begin position="66"/>
        <end position="76"/>
    </location>
</feature>
<feature type="region of interest" description="Disordered" evidence="1">
    <location>
        <begin position="1"/>
        <end position="29"/>
    </location>
</feature>
<accession>A0A9N8DWS3</accession>
<evidence type="ECO:0000256" key="1">
    <source>
        <dbReference type="SAM" id="MobiDB-lite"/>
    </source>
</evidence>
<feature type="region of interest" description="Disordered" evidence="1">
    <location>
        <begin position="66"/>
        <end position="143"/>
    </location>
</feature>
<protein>
    <submittedName>
        <fullName evidence="2">Uncharacterized protein</fullName>
    </submittedName>
</protein>
<organism evidence="2 3">
    <name type="scientific">Seminavis robusta</name>
    <dbReference type="NCBI Taxonomy" id="568900"/>
    <lineage>
        <taxon>Eukaryota</taxon>
        <taxon>Sar</taxon>
        <taxon>Stramenopiles</taxon>
        <taxon>Ochrophyta</taxon>
        <taxon>Bacillariophyta</taxon>
        <taxon>Bacillariophyceae</taxon>
        <taxon>Bacillariophycidae</taxon>
        <taxon>Naviculales</taxon>
        <taxon>Naviculaceae</taxon>
        <taxon>Seminavis</taxon>
    </lineage>
</organism>
<feature type="compositionally biased region" description="Polar residues" evidence="1">
    <location>
        <begin position="132"/>
        <end position="143"/>
    </location>
</feature>
<keyword evidence="3" id="KW-1185">Reference proteome</keyword>
<name>A0A9N8DWS3_9STRA</name>
<feature type="compositionally biased region" description="Low complexity" evidence="1">
    <location>
        <begin position="1"/>
        <end position="23"/>
    </location>
</feature>
<dbReference type="AlphaFoldDB" id="A0A9N8DWS3"/>
<feature type="compositionally biased region" description="Basic and acidic residues" evidence="1">
    <location>
        <begin position="87"/>
        <end position="99"/>
    </location>
</feature>
<feature type="compositionally biased region" description="Polar residues" evidence="1">
    <location>
        <begin position="111"/>
        <end position="123"/>
    </location>
</feature>
<dbReference type="EMBL" id="CAICTM010000402">
    <property type="protein sequence ID" value="CAB9509745.1"/>
    <property type="molecule type" value="Genomic_DNA"/>
</dbReference>
<evidence type="ECO:0000313" key="3">
    <source>
        <dbReference type="Proteomes" id="UP001153069"/>
    </source>
</evidence>
<comment type="caution">
    <text evidence="2">The sequence shown here is derived from an EMBL/GenBank/DDBJ whole genome shotgun (WGS) entry which is preliminary data.</text>
</comment>